<organism evidence="3 4">
    <name type="scientific">Alteromonas marina</name>
    <dbReference type="NCBI Taxonomy" id="203795"/>
    <lineage>
        <taxon>Bacteria</taxon>
        <taxon>Pseudomonadati</taxon>
        <taxon>Pseudomonadota</taxon>
        <taxon>Gammaproteobacteria</taxon>
        <taxon>Alteromonadales</taxon>
        <taxon>Alteromonadaceae</taxon>
        <taxon>Alteromonas/Salinimonas group</taxon>
        <taxon>Alteromonas</taxon>
    </lineage>
</organism>
<keyword evidence="4" id="KW-1185">Reference proteome</keyword>
<reference evidence="3 4" key="1">
    <citation type="submission" date="2014-12" db="EMBL/GenBank/DDBJ databases">
        <title>Genome sequencing of Alteromonas marina AD001.</title>
        <authorList>
            <person name="Adrian T.G.S."/>
            <person name="Chan K.G."/>
        </authorList>
    </citation>
    <scope>NUCLEOTIDE SEQUENCE [LARGE SCALE GENOMIC DNA]</scope>
    <source>
        <strain evidence="3 4">AD001</strain>
    </source>
</reference>
<comment type="caution">
    <text evidence="3">The sequence shown here is derived from an EMBL/GenBank/DDBJ whole genome shotgun (WGS) entry which is preliminary data.</text>
</comment>
<evidence type="ECO:0000313" key="4">
    <source>
        <dbReference type="Proteomes" id="UP000031197"/>
    </source>
</evidence>
<protein>
    <recommendedName>
        <fullName evidence="2">EfeO-type cupredoxin-like domain-containing protein</fullName>
    </recommendedName>
</protein>
<feature type="signal peptide" evidence="1">
    <location>
        <begin position="1"/>
        <end position="25"/>
    </location>
</feature>
<evidence type="ECO:0000259" key="2">
    <source>
        <dbReference type="Pfam" id="PF13473"/>
    </source>
</evidence>
<dbReference type="InterPro" id="IPR028096">
    <property type="entry name" value="EfeO_Cupredoxin"/>
</dbReference>
<dbReference type="OrthoDB" id="5958460at2"/>
<accession>A0A0B3Y830</accession>
<dbReference type="Proteomes" id="UP000031197">
    <property type="component" value="Unassembled WGS sequence"/>
</dbReference>
<evidence type="ECO:0000313" key="3">
    <source>
        <dbReference type="EMBL" id="KHT53388.1"/>
    </source>
</evidence>
<feature type="chain" id="PRO_5002100849" description="EfeO-type cupredoxin-like domain-containing protein" evidence="1">
    <location>
        <begin position="26"/>
        <end position="121"/>
    </location>
</feature>
<dbReference type="Gene3D" id="2.60.40.420">
    <property type="entry name" value="Cupredoxins - blue copper proteins"/>
    <property type="match status" value="1"/>
</dbReference>
<dbReference type="InterPro" id="IPR008972">
    <property type="entry name" value="Cupredoxin"/>
</dbReference>
<dbReference type="RefSeq" id="WP_039219674.1">
    <property type="nucleotide sequence ID" value="NZ_JWLW01000014.1"/>
</dbReference>
<feature type="domain" description="EfeO-type cupredoxin-like" evidence="2">
    <location>
        <begin position="22"/>
        <end position="111"/>
    </location>
</feature>
<dbReference type="EMBL" id="JWLW01000014">
    <property type="protein sequence ID" value="KHT53388.1"/>
    <property type="molecule type" value="Genomic_DNA"/>
</dbReference>
<name>A0A0B3Y830_9ALTE</name>
<keyword evidence="1" id="KW-0732">Signal</keyword>
<dbReference type="Pfam" id="PF13473">
    <property type="entry name" value="Cupredoxin_1"/>
    <property type="match status" value="1"/>
</dbReference>
<dbReference type="SUPFAM" id="SSF49503">
    <property type="entry name" value="Cupredoxins"/>
    <property type="match status" value="1"/>
</dbReference>
<proteinExistence type="predicted"/>
<evidence type="ECO:0000256" key="1">
    <source>
        <dbReference type="SAM" id="SignalP"/>
    </source>
</evidence>
<sequence>MTTYSKISLFCFSALCAFYTPLAFALPEVVVEIKEHLFFPQEVIVPAGQKVKLTFVNFDDTPEEIDSFSLNREKVIFAKSRGTIFIGPLKAGEYPFFGEFHPNSAVGKVIVKNKEDTLDAN</sequence>
<gene>
    <name evidence="3" type="ORF">RJ41_09245</name>
</gene>
<dbReference type="AlphaFoldDB" id="A0A0B3Y830"/>